<organism evidence="2 3">
    <name type="scientific">Vibrio hangzhouensis</name>
    <dbReference type="NCBI Taxonomy" id="462991"/>
    <lineage>
        <taxon>Bacteria</taxon>
        <taxon>Pseudomonadati</taxon>
        <taxon>Pseudomonadota</taxon>
        <taxon>Gammaproteobacteria</taxon>
        <taxon>Vibrionales</taxon>
        <taxon>Vibrionaceae</taxon>
        <taxon>Vibrio</taxon>
    </lineage>
</organism>
<gene>
    <name evidence="2" type="ORF">SAMN04488244_101337</name>
</gene>
<name>A0A1H5SGC1_9VIBR</name>
<evidence type="ECO:0000313" key="2">
    <source>
        <dbReference type="EMBL" id="SEF48988.1"/>
    </source>
</evidence>
<dbReference type="SUPFAM" id="SSF53474">
    <property type="entry name" value="alpha/beta-Hydrolases"/>
    <property type="match status" value="1"/>
</dbReference>
<dbReference type="InterPro" id="IPR051044">
    <property type="entry name" value="MAG_DAG_Lipase"/>
</dbReference>
<dbReference type="PANTHER" id="PTHR11614">
    <property type="entry name" value="PHOSPHOLIPASE-RELATED"/>
    <property type="match status" value="1"/>
</dbReference>
<proteinExistence type="predicted"/>
<feature type="domain" description="Serine aminopeptidase S33" evidence="1">
    <location>
        <begin position="71"/>
        <end position="188"/>
    </location>
</feature>
<accession>A0A1H5SGC1</accession>
<dbReference type="Proteomes" id="UP000236721">
    <property type="component" value="Unassembled WGS sequence"/>
</dbReference>
<evidence type="ECO:0000259" key="1">
    <source>
        <dbReference type="Pfam" id="PF12146"/>
    </source>
</evidence>
<keyword evidence="2" id="KW-0378">Hydrolase</keyword>
<dbReference type="Gene3D" id="3.40.50.1820">
    <property type="entry name" value="alpha/beta hydrolase"/>
    <property type="match status" value="1"/>
</dbReference>
<reference evidence="3" key="1">
    <citation type="submission" date="2016-10" db="EMBL/GenBank/DDBJ databases">
        <authorList>
            <person name="Varghese N."/>
            <person name="Submissions S."/>
        </authorList>
    </citation>
    <scope>NUCLEOTIDE SEQUENCE [LARGE SCALE GENOMIC DNA]</scope>
    <source>
        <strain evidence="3">CGMCC 1.7062</strain>
    </source>
</reference>
<dbReference type="AlphaFoldDB" id="A0A1H5SGC1"/>
<protein>
    <submittedName>
        <fullName evidence="2">Lysophospholipase, alpha-beta hydrolase superfamily</fullName>
    </submittedName>
</protein>
<dbReference type="GO" id="GO:0016787">
    <property type="term" value="F:hydrolase activity"/>
    <property type="evidence" value="ECO:0007669"/>
    <property type="project" value="UniProtKB-KW"/>
</dbReference>
<dbReference type="InterPro" id="IPR022742">
    <property type="entry name" value="Hydrolase_4"/>
</dbReference>
<dbReference type="EMBL" id="FNVG01000001">
    <property type="protein sequence ID" value="SEF48988.1"/>
    <property type="molecule type" value="Genomic_DNA"/>
</dbReference>
<sequence length="334" mass="37299">MRLSFVLSITVVLLPIFVYAKQSYANQLEQPQEKFFSLKEIKNADRKELMPLEYIRASDDTSLAFRSYLPQQAKAILIFYHGAGAHSGLTYNHIGVGLRDEFEIGVYMPDLRGHGGSGGDRGDAPSDEQVWSDINEVVKHVRAQYPNLPIFLGGHSGGAGLVLNYSSWDQRASIDGYVFLSPYFGFRSETSYDEGKNGGYEFSTINVSDFVINTLSGGLFLGHSKAVKFNFPVSILEKNPEIVTFNTVNMSNSVTPYSPDTQLSDLQQFGLWIGSKDEAFDPVKVTRFAEENSNKKADKEIMIIEGENHFSIILEASEYIGSWITHTKHEVAIH</sequence>
<dbReference type="OrthoDB" id="9808398at2"/>
<keyword evidence="3" id="KW-1185">Reference proteome</keyword>
<dbReference type="InterPro" id="IPR029058">
    <property type="entry name" value="AB_hydrolase_fold"/>
</dbReference>
<dbReference type="Pfam" id="PF12146">
    <property type="entry name" value="Hydrolase_4"/>
    <property type="match status" value="1"/>
</dbReference>
<evidence type="ECO:0000313" key="3">
    <source>
        <dbReference type="Proteomes" id="UP000236721"/>
    </source>
</evidence>